<dbReference type="Gene3D" id="1.25.40.570">
    <property type="match status" value="1"/>
</dbReference>
<dbReference type="InterPro" id="IPR045135">
    <property type="entry name" value="Rpn7_N"/>
</dbReference>
<dbReference type="AlphaFoldDB" id="A0AAD3YAB2"/>
<feature type="region of interest" description="Disordered" evidence="7">
    <location>
        <begin position="123"/>
        <end position="149"/>
    </location>
</feature>
<dbReference type="SMART" id="SM00088">
    <property type="entry name" value="PINT"/>
    <property type="match status" value="1"/>
</dbReference>
<evidence type="ECO:0000313" key="9">
    <source>
        <dbReference type="EMBL" id="GMK54863.1"/>
    </source>
</evidence>
<protein>
    <recommendedName>
        <fullName evidence="8">PCI domain-containing protein</fullName>
    </recommendedName>
</protein>
<reference evidence="9" key="1">
    <citation type="journal article" date="2023" name="BMC Genomics">
        <title>Chromosome-level genome assemblies of Cutaneotrichosporon spp. (Trichosporonales, Basidiomycota) reveal imbalanced evolution between nucleotide sequences and chromosome synteny.</title>
        <authorList>
            <person name="Kobayashi Y."/>
            <person name="Kayamori A."/>
            <person name="Aoki K."/>
            <person name="Shiwa Y."/>
            <person name="Matsutani M."/>
            <person name="Fujita N."/>
            <person name="Sugita T."/>
            <person name="Iwasaki W."/>
            <person name="Tanaka N."/>
            <person name="Takashima M."/>
        </authorList>
    </citation>
    <scope>NUCLEOTIDE SEQUENCE</scope>
    <source>
        <strain evidence="9">HIS016</strain>
    </source>
</reference>
<dbReference type="SUPFAM" id="SSF46785">
    <property type="entry name" value="Winged helix' DNA-binding domain"/>
    <property type="match status" value="1"/>
</dbReference>
<dbReference type="Pfam" id="PF01399">
    <property type="entry name" value="PCI"/>
    <property type="match status" value="1"/>
</dbReference>
<dbReference type="GO" id="GO:0008180">
    <property type="term" value="C:COP9 signalosome"/>
    <property type="evidence" value="ECO:0007669"/>
    <property type="project" value="UniProtKB-KW"/>
</dbReference>
<comment type="subcellular location">
    <subcellularLocation>
        <location evidence="2">Cytoplasm</location>
    </subcellularLocation>
    <subcellularLocation>
        <location evidence="1">Nucleus</location>
    </subcellularLocation>
</comment>
<evidence type="ECO:0000256" key="1">
    <source>
        <dbReference type="ARBA" id="ARBA00004123"/>
    </source>
</evidence>
<organism evidence="9 10">
    <name type="scientific">Cutaneotrichosporon spelunceum</name>
    <dbReference type="NCBI Taxonomy" id="1672016"/>
    <lineage>
        <taxon>Eukaryota</taxon>
        <taxon>Fungi</taxon>
        <taxon>Dikarya</taxon>
        <taxon>Basidiomycota</taxon>
        <taxon>Agaricomycotina</taxon>
        <taxon>Tremellomycetes</taxon>
        <taxon>Trichosporonales</taxon>
        <taxon>Trichosporonaceae</taxon>
        <taxon>Cutaneotrichosporon</taxon>
    </lineage>
</organism>
<feature type="compositionally biased region" description="Low complexity" evidence="7">
    <location>
        <begin position="504"/>
        <end position="516"/>
    </location>
</feature>
<dbReference type="InterPro" id="IPR036390">
    <property type="entry name" value="WH_DNA-bd_sf"/>
</dbReference>
<dbReference type="PROSITE" id="PS50250">
    <property type="entry name" value="PCI"/>
    <property type="match status" value="1"/>
</dbReference>
<sequence>MSAAPAAAMDVEPSTIPVQLSLSALDAIDPDTFNWTAYTGTYRGRALITRLSHIPNLILSEPKASPNALKLARAAALRAIPLLKEQTWDHILYLRLVSHIDHTLNPDKIRTSDDAMDVDSAYSRKASEAEGIPDSTWVQEARDKEETESSRLNVELNGYIANLIKESIRAELAVKTGSLQEALVAWQQARENCSGAAHFVELGLAILEGSLQFNDTSVVSGNAAKTSASLDRLHPAKDASDAPVSSTMTRAQVEQSRTQAARSAEVRRAVGVKLRVARGLLAIDSGEWSYAARELGEIGEEGGLVDWEGVVISTADLAFLTAILALASGSRDYIKRVLLDRPSFHAAIDDSQSWILDLVRAFVGAHYGEALTILHKAEPYMLLNQFIARHTPALLQKIRQRAVVQYVAPFSSVRISQMAEAFGTDEDAMVYEVCELAENGSISARVDLVDRVFSIKEDDSRAKAFRSALEEGYKITAATQANVFRMRLKEAGVTVDLGDEEGGMKSSKASLGASKSRGVRDWGTRGKGSWHG</sequence>
<keyword evidence="6" id="KW-0539">Nucleus</keyword>
<dbReference type="Pfam" id="PF10602">
    <property type="entry name" value="RPN7"/>
    <property type="match status" value="1"/>
</dbReference>
<feature type="region of interest" description="Disordered" evidence="7">
    <location>
        <begin position="499"/>
        <end position="532"/>
    </location>
</feature>
<feature type="compositionally biased region" description="Polar residues" evidence="7">
    <location>
        <begin position="243"/>
        <end position="260"/>
    </location>
</feature>
<feature type="compositionally biased region" description="Basic and acidic residues" evidence="7">
    <location>
        <begin position="140"/>
        <end position="149"/>
    </location>
</feature>
<accession>A0AAD3YAB2</accession>
<comment type="similarity">
    <text evidence="3">Belongs to the CSN1 family.</text>
</comment>
<keyword evidence="5" id="KW-0736">Signalosome</keyword>
<evidence type="ECO:0000256" key="7">
    <source>
        <dbReference type="SAM" id="MobiDB-lite"/>
    </source>
</evidence>
<dbReference type="Proteomes" id="UP001222932">
    <property type="component" value="Unassembled WGS sequence"/>
</dbReference>
<name>A0AAD3YAB2_9TREE</name>
<proteinExistence type="inferred from homology"/>
<keyword evidence="4" id="KW-0963">Cytoplasm</keyword>
<evidence type="ECO:0000256" key="4">
    <source>
        <dbReference type="ARBA" id="ARBA00022490"/>
    </source>
</evidence>
<dbReference type="PANTHER" id="PTHR14145:SF2">
    <property type="entry name" value="COP9 SIGNALOSOME COMPLEX SUBUNIT 1"/>
    <property type="match status" value="1"/>
</dbReference>
<keyword evidence="10" id="KW-1185">Reference proteome</keyword>
<evidence type="ECO:0000259" key="8">
    <source>
        <dbReference type="PROSITE" id="PS50250"/>
    </source>
</evidence>
<evidence type="ECO:0000256" key="2">
    <source>
        <dbReference type="ARBA" id="ARBA00004496"/>
    </source>
</evidence>
<feature type="domain" description="PCI" evidence="8">
    <location>
        <begin position="284"/>
        <end position="460"/>
    </location>
</feature>
<reference evidence="9" key="2">
    <citation type="submission" date="2023-06" db="EMBL/GenBank/DDBJ databases">
        <authorList>
            <person name="Kobayashi Y."/>
            <person name="Kayamori A."/>
            <person name="Aoki K."/>
            <person name="Shiwa Y."/>
            <person name="Fujita N."/>
            <person name="Sugita T."/>
            <person name="Iwasaki W."/>
            <person name="Tanaka N."/>
            <person name="Takashima M."/>
        </authorList>
    </citation>
    <scope>NUCLEOTIDE SEQUENCE</scope>
    <source>
        <strain evidence="9">HIS016</strain>
    </source>
</reference>
<dbReference type="PANTHER" id="PTHR14145">
    <property type="entry name" value="26S PROTESOME SUBUNIT 6"/>
    <property type="match status" value="1"/>
</dbReference>
<dbReference type="GO" id="GO:0005737">
    <property type="term" value="C:cytoplasm"/>
    <property type="evidence" value="ECO:0007669"/>
    <property type="project" value="UniProtKB-SubCell"/>
</dbReference>
<evidence type="ECO:0000256" key="3">
    <source>
        <dbReference type="ARBA" id="ARBA00008793"/>
    </source>
</evidence>
<gene>
    <name evidence="9" type="ORF">CspeluHIS016_0114490</name>
</gene>
<dbReference type="InterPro" id="IPR000717">
    <property type="entry name" value="PCI_dom"/>
</dbReference>
<evidence type="ECO:0000256" key="5">
    <source>
        <dbReference type="ARBA" id="ARBA00022790"/>
    </source>
</evidence>
<comment type="caution">
    <text evidence="9">The sequence shown here is derived from an EMBL/GenBank/DDBJ whole genome shotgun (WGS) entry which is preliminary data.</text>
</comment>
<dbReference type="EMBL" id="BTCM01000001">
    <property type="protein sequence ID" value="GMK54863.1"/>
    <property type="molecule type" value="Genomic_DNA"/>
</dbReference>
<evidence type="ECO:0000313" key="10">
    <source>
        <dbReference type="Proteomes" id="UP001222932"/>
    </source>
</evidence>
<feature type="region of interest" description="Disordered" evidence="7">
    <location>
        <begin position="232"/>
        <end position="260"/>
    </location>
</feature>
<evidence type="ECO:0000256" key="6">
    <source>
        <dbReference type="ARBA" id="ARBA00023242"/>
    </source>
</evidence>
<dbReference type="InterPro" id="IPR019585">
    <property type="entry name" value="Rpn7/CSN1"/>
</dbReference>